<protein>
    <submittedName>
        <fullName evidence="1">Uncharacterized protein</fullName>
    </submittedName>
</protein>
<dbReference type="STRING" id="1185652.USDA257_c20720"/>
<sequence length="45" mass="5122">MITDVLEFRLHQCATIFLGRSFERVLTCAKIVDNGCFAPTFRITS</sequence>
<dbReference type="EMBL" id="CP003563">
    <property type="protein sequence ID" value="AFL50654.1"/>
    <property type="molecule type" value="Genomic_DNA"/>
</dbReference>
<accession>I3X448</accession>
<evidence type="ECO:0000313" key="1">
    <source>
        <dbReference type="EMBL" id="AFL50654.1"/>
    </source>
</evidence>
<evidence type="ECO:0000313" key="2">
    <source>
        <dbReference type="Proteomes" id="UP000006180"/>
    </source>
</evidence>
<dbReference type="HOGENOM" id="CLU_3205324_0_0_5"/>
<dbReference type="Proteomes" id="UP000006180">
    <property type="component" value="Chromosome"/>
</dbReference>
<organism evidence="1 2">
    <name type="scientific">Sinorhizobium fredii (strain USDA 257)</name>
    <dbReference type="NCBI Taxonomy" id="1185652"/>
    <lineage>
        <taxon>Bacteria</taxon>
        <taxon>Pseudomonadati</taxon>
        <taxon>Pseudomonadota</taxon>
        <taxon>Alphaproteobacteria</taxon>
        <taxon>Hyphomicrobiales</taxon>
        <taxon>Rhizobiaceae</taxon>
        <taxon>Sinorhizobium/Ensifer group</taxon>
        <taxon>Sinorhizobium</taxon>
    </lineage>
</organism>
<name>I3X448_SINF2</name>
<proteinExistence type="predicted"/>
<reference evidence="1 2" key="1">
    <citation type="journal article" date="2012" name="J. Bacteriol.">
        <title>Complete genome sequence of the broad-host-range strain Sinorhizobium fredii USDA257.</title>
        <authorList>
            <person name="Schuldes J."/>
            <person name="Rodriguez Orbegoso M."/>
            <person name="Schmeisser C."/>
            <person name="Krishnan H.B."/>
            <person name="Daniel R."/>
            <person name="Streit W.R."/>
        </authorList>
    </citation>
    <scope>NUCLEOTIDE SEQUENCE [LARGE SCALE GENOMIC DNA]</scope>
    <source>
        <strain evidence="1 2">USDA 257</strain>
    </source>
</reference>
<dbReference type="AlphaFoldDB" id="I3X448"/>
<dbReference type="KEGG" id="sfd:USDA257_c20720"/>
<gene>
    <name evidence="1" type="ORF">USDA257_c20720</name>
</gene>